<evidence type="ECO:0000256" key="1">
    <source>
        <dbReference type="ARBA" id="ARBA00023125"/>
    </source>
</evidence>
<gene>
    <name evidence="6" type="ORF">H0E87_008542</name>
</gene>
<dbReference type="InterPro" id="IPR036910">
    <property type="entry name" value="HMG_box_dom_sf"/>
</dbReference>
<feature type="compositionally biased region" description="Polar residues" evidence="4">
    <location>
        <begin position="119"/>
        <end position="130"/>
    </location>
</feature>
<reference evidence="6" key="1">
    <citation type="journal article" date="2021" name="J. Hered.">
        <title>Genome Assembly of Salicaceae Populus deltoides (Eastern Cottonwood) I-69 Based on Nanopore Sequencing and Hi-C Technologies.</title>
        <authorList>
            <person name="Bai S."/>
            <person name="Wu H."/>
            <person name="Zhang J."/>
            <person name="Pan Z."/>
            <person name="Zhao W."/>
            <person name="Li Z."/>
            <person name="Tong C."/>
        </authorList>
    </citation>
    <scope>NUCLEOTIDE SEQUENCE</scope>
    <source>
        <tissue evidence="6">Leaf</tissue>
    </source>
</reference>
<keyword evidence="7" id="KW-1185">Reference proteome</keyword>
<evidence type="ECO:0000313" key="7">
    <source>
        <dbReference type="Proteomes" id="UP000807159"/>
    </source>
</evidence>
<evidence type="ECO:0000256" key="3">
    <source>
        <dbReference type="PROSITE-ProRule" id="PRU00267"/>
    </source>
</evidence>
<sequence length="143" mass="16553">MVIRLIIFPNNGQLQNPGKKDFKREVSSSKAVTKRKSRDGEESQKKRKPKKKKDPNAPKRSKSAYVFFSQMERENVKKSNPGIVFGEITKALADKWNAMSAEEKEPYEEMARDDKQRYKSQVNDYKNKNPQPMMVDSGYESDS</sequence>
<evidence type="ECO:0000259" key="5">
    <source>
        <dbReference type="PROSITE" id="PS50118"/>
    </source>
</evidence>
<dbReference type="PANTHER" id="PTHR48112:SF22">
    <property type="entry name" value="MITOCHONDRIAL TRANSCRIPTION FACTOR A, ISOFORM B"/>
    <property type="match status" value="1"/>
</dbReference>
<evidence type="ECO:0000256" key="2">
    <source>
        <dbReference type="ARBA" id="ARBA00023242"/>
    </source>
</evidence>
<evidence type="ECO:0000256" key="4">
    <source>
        <dbReference type="SAM" id="MobiDB-lite"/>
    </source>
</evidence>
<dbReference type="PROSITE" id="PS50118">
    <property type="entry name" value="HMG_BOX_2"/>
    <property type="match status" value="1"/>
</dbReference>
<feature type="compositionally biased region" description="Basic and acidic residues" evidence="4">
    <location>
        <begin position="102"/>
        <end position="117"/>
    </location>
</feature>
<dbReference type="Proteomes" id="UP000807159">
    <property type="component" value="Chromosome 4"/>
</dbReference>
<keyword evidence="1 3" id="KW-0238">DNA-binding</keyword>
<dbReference type="InterPro" id="IPR009071">
    <property type="entry name" value="HMG_box_dom"/>
</dbReference>
<feature type="DNA-binding region" description="HMG box" evidence="3">
    <location>
        <begin position="58"/>
        <end position="126"/>
    </location>
</feature>
<feature type="compositionally biased region" description="Basic and acidic residues" evidence="4">
    <location>
        <begin position="18"/>
        <end position="27"/>
    </location>
</feature>
<organism evidence="6 7">
    <name type="scientific">Populus deltoides</name>
    <name type="common">Eastern poplar</name>
    <name type="synonym">Eastern cottonwood</name>
    <dbReference type="NCBI Taxonomy" id="3696"/>
    <lineage>
        <taxon>Eukaryota</taxon>
        <taxon>Viridiplantae</taxon>
        <taxon>Streptophyta</taxon>
        <taxon>Embryophyta</taxon>
        <taxon>Tracheophyta</taxon>
        <taxon>Spermatophyta</taxon>
        <taxon>Magnoliopsida</taxon>
        <taxon>eudicotyledons</taxon>
        <taxon>Gunneridae</taxon>
        <taxon>Pentapetalae</taxon>
        <taxon>rosids</taxon>
        <taxon>fabids</taxon>
        <taxon>Malpighiales</taxon>
        <taxon>Salicaceae</taxon>
        <taxon>Saliceae</taxon>
        <taxon>Populus</taxon>
    </lineage>
</organism>
<dbReference type="GO" id="GO:0005634">
    <property type="term" value="C:nucleus"/>
    <property type="evidence" value="ECO:0007669"/>
    <property type="project" value="UniProtKB-UniRule"/>
</dbReference>
<feature type="region of interest" description="Disordered" evidence="4">
    <location>
        <begin position="102"/>
        <end position="143"/>
    </location>
</feature>
<dbReference type="Gene3D" id="1.10.30.10">
    <property type="entry name" value="High mobility group box domain"/>
    <property type="match status" value="1"/>
</dbReference>
<dbReference type="Pfam" id="PF00505">
    <property type="entry name" value="HMG_box"/>
    <property type="match status" value="1"/>
</dbReference>
<comment type="caution">
    <text evidence="6">The sequence shown here is derived from an EMBL/GenBank/DDBJ whole genome shotgun (WGS) entry which is preliminary data.</text>
</comment>
<name>A0A8T2Z0X9_POPDE</name>
<feature type="region of interest" description="Disordered" evidence="4">
    <location>
        <begin position="10"/>
        <end position="64"/>
    </location>
</feature>
<protein>
    <recommendedName>
        <fullName evidence="5">HMG box domain-containing protein</fullName>
    </recommendedName>
</protein>
<dbReference type="FunFam" id="1.10.30.10:FF:000016">
    <property type="entry name" value="FACT complex subunit SSRP1"/>
    <property type="match status" value="1"/>
</dbReference>
<dbReference type="SMART" id="SM00398">
    <property type="entry name" value="HMG"/>
    <property type="match status" value="1"/>
</dbReference>
<accession>A0A8T2Z0X9</accession>
<dbReference type="SUPFAM" id="SSF47095">
    <property type="entry name" value="HMG-box"/>
    <property type="match status" value="1"/>
</dbReference>
<feature type="domain" description="HMG box" evidence="5">
    <location>
        <begin position="58"/>
        <end position="126"/>
    </location>
</feature>
<dbReference type="EMBL" id="JACEGQ020000004">
    <property type="protein sequence ID" value="KAH8511037.1"/>
    <property type="molecule type" value="Genomic_DNA"/>
</dbReference>
<evidence type="ECO:0000313" key="6">
    <source>
        <dbReference type="EMBL" id="KAH8511037.1"/>
    </source>
</evidence>
<dbReference type="InterPro" id="IPR050342">
    <property type="entry name" value="HMGB"/>
</dbReference>
<dbReference type="PANTHER" id="PTHR48112">
    <property type="entry name" value="HIGH MOBILITY GROUP PROTEIN DSP1"/>
    <property type="match status" value="1"/>
</dbReference>
<dbReference type="GO" id="GO:0003677">
    <property type="term" value="F:DNA binding"/>
    <property type="evidence" value="ECO:0007669"/>
    <property type="project" value="UniProtKB-UniRule"/>
</dbReference>
<keyword evidence="2 3" id="KW-0539">Nucleus</keyword>
<dbReference type="AlphaFoldDB" id="A0A8T2Z0X9"/>
<dbReference type="PRINTS" id="PR00886">
    <property type="entry name" value="HIGHMOBLTY12"/>
</dbReference>
<proteinExistence type="predicted"/>